<dbReference type="EnsemblMetazoa" id="AFUN011985-RA">
    <property type="protein sequence ID" value="AFUN011985-PA"/>
    <property type="gene ID" value="AFUN011985"/>
</dbReference>
<name>A0A182S0A2_ANOFN</name>
<evidence type="ECO:0000313" key="2">
    <source>
        <dbReference type="EnsemblMetazoa" id="AFUN011985-PA"/>
    </source>
</evidence>
<dbReference type="STRING" id="62324.A0A182S0A2"/>
<dbReference type="PANTHER" id="PTHR46599:SF6">
    <property type="entry name" value="DUAL SPECIFICITY PHOSPHATASE 26"/>
    <property type="match status" value="1"/>
</dbReference>
<accession>A0A182S0A2</accession>
<dbReference type="AlphaFoldDB" id="A0A182S0A2"/>
<dbReference type="VEuPathDB" id="VectorBase:AFUN011985"/>
<dbReference type="InterPro" id="IPR029526">
    <property type="entry name" value="PGBD"/>
</dbReference>
<organism evidence="2">
    <name type="scientific">Anopheles funestus</name>
    <name type="common">African malaria mosquito</name>
    <dbReference type="NCBI Taxonomy" id="62324"/>
    <lineage>
        <taxon>Eukaryota</taxon>
        <taxon>Metazoa</taxon>
        <taxon>Ecdysozoa</taxon>
        <taxon>Arthropoda</taxon>
        <taxon>Hexapoda</taxon>
        <taxon>Insecta</taxon>
        <taxon>Pterygota</taxon>
        <taxon>Neoptera</taxon>
        <taxon>Endopterygota</taxon>
        <taxon>Diptera</taxon>
        <taxon>Nematocera</taxon>
        <taxon>Culicoidea</taxon>
        <taxon>Culicidae</taxon>
        <taxon>Anophelinae</taxon>
        <taxon>Anopheles</taxon>
    </lineage>
</organism>
<proteinExistence type="predicted"/>
<evidence type="ECO:0000259" key="1">
    <source>
        <dbReference type="Pfam" id="PF13843"/>
    </source>
</evidence>
<feature type="domain" description="PiggyBac transposable element-derived protein" evidence="1">
    <location>
        <begin position="6"/>
        <end position="131"/>
    </location>
</feature>
<protein>
    <submittedName>
        <fullName evidence="2">DDE_Tnp_1_7 domain-containing protein</fullName>
    </submittedName>
</protein>
<dbReference type="PANTHER" id="PTHR46599">
    <property type="entry name" value="PIGGYBAC TRANSPOSABLE ELEMENT-DERIVED PROTEIN 4"/>
    <property type="match status" value="1"/>
</dbReference>
<sequence>MVIDLMWSKKYGLPFCKNVMSRNRFREIMKFLRFDEKSTRSERLQTDKFALISDVFSRFVSNCQSNYVPGPHISVNEQLLPFKTRCPFTQFMASKPDKYGQKYWMAIDVDSTYVINIFPCLGKTNERPAEETWRFCSQKVSRSVPKQRKKLNKARKEVPMCVKKAKDKLYFRKAFKSDDINLTVYQGKSEKNDVLLSSMHRDVRTGNDQKSKPETVSFYNSTKYGVDVVEQVC</sequence>
<dbReference type="Pfam" id="PF13843">
    <property type="entry name" value="DDE_Tnp_1_7"/>
    <property type="match status" value="1"/>
</dbReference>
<dbReference type="VEuPathDB" id="VectorBase:AFUN2_008710"/>
<reference evidence="2" key="1">
    <citation type="submission" date="2020-05" db="UniProtKB">
        <authorList>
            <consortium name="EnsemblMetazoa"/>
        </authorList>
    </citation>
    <scope>IDENTIFICATION</scope>
    <source>
        <strain evidence="2">FUMOZ</strain>
    </source>
</reference>